<dbReference type="Pfam" id="PF21010">
    <property type="entry name" value="HA2_C"/>
    <property type="match status" value="1"/>
</dbReference>
<dbReference type="Proteomes" id="UP001212841">
    <property type="component" value="Unassembled WGS sequence"/>
</dbReference>
<dbReference type="InterPro" id="IPR007502">
    <property type="entry name" value="Helicase-assoc_dom"/>
</dbReference>
<dbReference type="InterPro" id="IPR011709">
    <property type="entry name" value="DEAD-box_helicase_OB_fold"/>
</dbReference>
<name>A0AAD5WXU9_9FUNG</name>
<evidence type="ECO:0000313" key="3">
    <source>
        <dbReference type="EMBL" id="KAJ3025104.1"/>
    </source>
</evidence>
<organism evidence="3 4">
    <name type="scientific">Rhizophlyctis rosea</name>
    <dbReference type="NCBI Taxonomy" id="64517"/>
    <lineage>
        <taxon>Eukaryota</taxon>
        <taxon>Fungi</taxon>
        <taxon>Fungi incertae sedis</taxon>
        <taxon>Chytridiomycota</taxon>
        <taxon>Chytridiomycota incertae sedis</taxon>
        <taxon>Chytridiomycetes</taxon>
        <taxon>Rhizophlyctidales</taxon>
        <taxon>Rhizophlyctidaceae</taxon>
        <taxon>Rhizophlyctis</taxon>
    </lineage>
</organism>
<dbReference type="EMBL" id="JADGJD010003179">
    <property type="protein sequence ID" value="KAJ3025104.1"/>
    <property type="molecule type" value="Genomic_DNA"/>
</dbReference>
<feature type="transmembrane region" description="Helical" evidence="1">
    <location>
        <begin position="12"/>
        <end position="34"/>
    </location>
</feature>
<dbReference type="GO" id="GO:0004386">
    <property type="term" value="F:helicase activity"/>
    <property type="evidence" value="ECO:0007669"/>
    <property type="project" value="UniProtKB-KW"/>
</dbReference>
<keyword evidence="3" id="KW-0547">Nucleotide-binding</keyword>
<proteinExistence type="predicted"/>
<comment type="caution">
    <text evidence="3">The sequence shown here is derived from an EMBL/GenBank/DDBJ whole genome shotgun (WGS) entry which is preliminary data.</text>
</comment>
<dbReference type="PANTHER" id="PTHR18934:SF145">
    <property type="entry name" value="ATP-DEPENDENT RNA HELICASE DHX57-RELATED"/>
    <property type="match status" value="1"/>
</dbReference>
<keyword evidence="3" id="KW-0347">Helicase</keyword>
<keyword evidence="3" id="KW-0378">Hydrolase</keyword>
<keyword evidence="1" id="KW-0472">Membrane</keyword>
<reference evidence="3" key="1">
    <citation type="submission" date="2020-05" db="EMBL/GenBank/DDBJ databases">
        <title>Phylogenomic resolution of chytrid fungi.</title>
        <authorList>
            <person name="Stajich J.E."/>
            <person name="Amses K."/>
            <person name="Simmons R."/>
            <person name="Seto K."/>
            <person name="Myers J."/>
            <person name="Bonds A."/>
            <person name="Quandt C.A."/>
            <person name="Barry K."/>
            <person name="Liu P."/>
            <person name="Grigoriev I."/>
            <person name="Longcore J.E."/>
            <person name="James T.Y."/>
        </authorList>
    </citation>
    <scope>NUCLEOTIDE SEQUENCE</scope>
    <source>
        <strain evidence="3">JEL0318</strain>
    </source>
</reference>
<keyword evidence="4" id="KW-1185">Reference proteome</keyword>
<sequence length="245" mass="27442">ARIPADLRIAKILLFGAIFKCLSPVLTIAAIMSAKSPFVSPMERREEARTAREKFLTDRSDWMTDTKAYEMWGEAIGQGGRRAGMEFCEENFLSFQTLQSISDLRRQYRDILVELGYVPEGYKAGADGGGAGVADMDLHSKDGRIVKAVIVAGLYPQVARISLPEKRFEETAHGTVEVECKPEEIRYYTPSDGRVFLHPSSINFTSTNYQKDPFLMYLMKVETSTVFLRDSTSVGVWPVLMFGGK</sequence>
<dbReference type="SMART" id="SM00847">
    <property type="entry name" value="HA2"/>
    <property type="match status" value="1"/>
</dbReference>
<feature type="non-terminal residue" evidence="3">
    <location>
        <position position="1"/>
    </location>
</feature>
<feature type="non-terminal residue" evidence="3">
    <location>
        <position position="245"/>
    </location>
</feature>
<dbReference type="Pfam" id="PF07717">
    <property type="entry name" value="OB_NTP_bind"/>
    <property type="match status" value="1"/>
</dbReference>
<gene>
    <name evidence="3" type="primary">DHX57_2</name>
    <name evidence="3" type="ORF">HK097_006750</name>
</gene>
<protein>
    <submittedName>
        <fullName evidence="3">ATPdependent RNA helicase</fullName>
    </submittedName>
</protein>
<evidence type="ECO:0000313" key="4">
    <source>
        <dbReference type="Proteomes" id="UP001212841"/>
    </source>
</evidence>
<keyword evidence="1" id="KW-0812">Transmembrane</keyword>
<evidence type="ECO:0000259" key="2">
    <source>
        <dbReference type="SMART" id="SM00847"/>
    </source>
</evidence>
<keyword evidence="1" id="KW-1133">Transmembrane helix</keyword>
<feature type="domain" description="Helicase-associated" evidence="2">
    <location>
        <begin position="1"/>
        <end position="66"/>
    </location>
</feature>
<dbReference type="Gene3D" id="1.20.120.1080">
    <property type="match status" value="1"/>
</dbReference>
<keyword evidence="3" id="KW-0067">ATP-binding</keyword>
<accession>A0AAD5WXU9</accession>
<dbReference type="GO" id="GO:0003723">
    <property type="term" value="F:RNA binding"/>
    <property type="evidence" value="ECO:0007669"/>
    <property type="project" value="TreeGrafter"/>
</dbReference>
<evidence type="ECO:0000256" key="1">
    <source>
        <dbReference type="SAM" id="Phobius"/>
    </source>
</evidence>
<dbReference type="AlphaFoldDB" id="A0AAD5WXU9"/>
<dbReference type="PANTHER" id="PTHR18934">
    <property type="entry name" value="ATP-DEPENDENT RNA HELICASE"/>
    <property type="match status" value="1"/>
</dbReference>